<feature type="compositionally biased region" description="Basic residues" evidence="5">
    <location>
        <begin position="8"/>
        <end position="24"/>
    </location>
</feature>
<organism evidence="7 8">
    <name type="scientific">Aeromicrobium fastidiosum</name>
    <dbReference type="NCBI Taxonomy" id="52699"/>
    <lineage>
        <taxon>Bacteria</taxon>
        <taxon>Bacillati</taxon>
        <taxon>Actinomycetota</taxon>
        <taxon>Actinomycetes</taxon>
        <taxon>Propionibacteriales</taxon>
        <taxon>Nocardioidaceae</taxon>
        <taxon>Aeromicrobium</taxon>
    </lineage>
</organism>
<name>A0A641AT31_9ACTN</name>
<dbReference type="AlphaFoldDB" id="A0A641AT31"/>
<dbReference type="Pfam" id="PF18603">
    <property type="entry name" value="LAL_C2"/>
    <property type="match status" value="1"/>
</dbReference>
<dbReference type="PANTHER" id="PTHR43585">
    <property type="entry name" value="FUMIPYRROLE BIOSYNTHESIS PROTEIN C"/>
    <property type="match status" value="1"/>
</dbReference>
<dbReference type="OrthoDB" id="3810315at2"/>
<gene>
    <name evidence="7" type="ORF">ESP62_005835</name>
</gene>
<evidence type="ECO:0000256" key="1">
    <source>
        <dbReference type="ARBA" id="ARBA00022598"/>
    </source>
</evidence>
<dbReference type="SUPFAM" id="SSF56059">
    <property type="entry name" value="Glutathione synthetase ATP-binding domain-like"/>
    <property type="match status" value="1"/>
</dbReference>
<reference evidence="7" key="1">
    <citation type="submission" date="2019-09" db="EMBL/GenBank/DDBJ databases">
        <authorList>
            <person name="Li J."/>
        </authorList>
    </citation>
    <scope>NUCLEOTIDE SEQUENCE [LARGE SCALE GENOMIC DNA]</scope>
    <source>
        <strain evidence="7">NRBC 14897</strain>
    </source>
</reference>
<feature type="region of interest" description="Disordered" evidence="5">
    <location>
        <begin position="71"/>
        <end position="134"/>
    </location>
</feature>
<feature type="compositionally biased region" description="Basic and acidic residues" evidence="5">
    <location>
        <begin position="71"/>
        <end position="85"/>
    </location>
</feature>
<sequence length="566" mass="60697">MHTVGGVRRVHRQRAHRRCHRHGRGAVLRPPAADHGRAPALSGVVGGVVRHVPDRRPRALPRLLRPRILGCRDHRPGRPAVADRPRRPRGMAVRRCRAAPGSPHQQSRLASPPRHPYPRSRGGWTDVRLPPDPGGHVTANPPPMHLLIISGGRDLPDRARALWPGLRTSVICRPEVLPRVRSKDQVTRLLSIREDAPVEEWLAAARFIHAVDPIDRIANYSEKDTEHTAAIAEDLGLSWHSTRTLRAVNDKTQMRHDLAEAGLGGIAAAAVTTKAEVEAFAAAHGYPLICKPVRGTASKGVTRVDGPDDIDAALSWGTSGTKDLDSHELMVEQFVTGVEFSVEALSEAGEHFVVGVTGKISEHDHFVELGHVMPADITDDVSTRIHAAVDTALTALGVRDGVTHTEVIVSDDEVHIVETHLRPAGDEIPELWSRIRKVDLLDAVAKQSLGLPALAETRAGASVVNEAPAAAIWYACPDAVGELTAVDGEDEAKASPGVAAVEVLRDIGDRLEGVTGSFARAAHVCALGDTVAEALARAQGGVGAMHFTVKASGWTSQTSHTTQTIS</sequence>
<feature type="region of interest" description="Disordered" evidence="5">
    <location>
        <begin position="1"/>
        <end position="35"/>
    </location>
</feature>
<dbReference type="Gene3D" id="3.30.470.20">
    <property type="entry name" value="ATP-grasp fold, B domain"/>
    <property type="match status" value="1"/>
</dbReference>
<dbReference type="Proteomes" id="UP001515100">
    <property type="component" value="Unassembled WGS sequence"/>
</dbReference>
<comment type="caution">
    <text evidence="7">The sequence shown here is derived from an EMBL/GenBank/DDBJ whole genome shotgun (WGS) entry which is preliminary data.</text>
</comment>
<evidence type="ECO:0000256" key="5">
    <source>
        <dbReference type="SAM" id="MobiDB-lite"/>
    </source>
</evidence>
<accession>A0A641AT31</accession>
<dbReference type="GO" id="GO:0005524">
    <property type="term" value="F:ATP binding"/>
    <property type="evidence" value="ECO:0007669"/>
    <property type="project" value="UniProtKB-UniRule"/>
</dbReference>
<dbReference type="PROSITE" id="PS50975">
    <property type="entry name" value="ATP_GRASP"/>
    <property type="match status" value="1"/>
</dbReference>
<evidence type="ECO:0000259" key="6">
    <source>
        <dbReference type="PROSITE" id="PS50975"/>
    </source>
</evidence>
<dbReference type="InterPro" id="IPR040570">
    <property type="entry name" value="LAL_C2"/>
</dbReference>
<keyword evidence="3 4" id="KW-0067">ATP-binding</keyword>
<dbReference type="Gene3D" id="3.40.50.20">
    <property type="match status" value="1"/>
</dbReference>
<evidence type="ECO:0000256" key="3">
    <source>
        <dbReference type="ARBA" id="ARBA00022840"/>
    </source>
</evidence>
<evidence type="ECO:0000256" key="2">
    <source>
        <dbReference type="ARBA" id="ARBA00022741"/>
    </source>
</evidence>
<evidence type="ECO:0000313" key="7">
    <source>
        <dbReference type="EMBL" id="KAA1380687.1"/>
    </source>
</evidence>
<dbReference type="PANTHER" id="PTHR43585:SF2">
    <property type="entry name" value="ATP-GRASP ENZYME FSQD"/>
    <property type="match status" value="1"/>
</dbReference>
<dbReference type="InterPro" id="IPR013815">
    <property type="entry name" value="ATP_grasp_subdomain_1"/>
</dbReference>
<dbReference type="InterPro" id="IPR052032">
    <property type="entry name" value="ATP-dep_AA_Ligase"/>
</dbReference>
<feature type="domain" description="ATP-grasp" evidence="6">
    <location>
        <begin position="255"/>
        <end position="449"/>
    </location>
</feature>
<protein>
    <submittedName>
        <fullName evidence="7">ATP-grasp domain-containing protein</fullName>
    </submittedName>
</protein>
<keyword evidence="1" id="KW-0436">Ligase</keyword>
<dbReference type="Pfam" id="PF13535">
    <property type="entry name" value="ATP-grasp_4"/>
    <property type="match status" value="1"/>
</dbReference>
<keyword evidence="8" id="KW-1185">Reference proteome</keyword>
<feature type="compositionally biased region" description="Basic residues" evidence="5">
    <location>
        <begin position="86"/>
        <end position="97"/>
    </location>
</feature>
<proteinExistence type="predicted"/>
<evidence type="ECO:0000313" key="8">
    <source>
        <dbReference type="Proteomes" id="UP001515100"/>
    </source>
</evidence>
<dbReference type="Gene3D" id="3.30.1490.20">
    <property type="entry name" value="ATP-grasp fold, A domain"/>
    <property type="match status" value="1"/>
</dbReference>
<evidence type="ECO:0000256" key="4">
    <source>
        <dbReference type="PROSITE-ProRule" id="PRU00409"/>
    </source>
</evidence>
<dbReference type="EMBL" id="SDPP02000001">
    <property type="protein sequence ID" value="KAA1380687.1"/>
    <property type="molecule type" value="Genomic_DNA"/>
</dbReference>
<keyword evidence="2 4" id="KW-0547">Nucleotide-binding</keyword>
<dbReference type="GO" id="GO:0046872">
    <property type="term" value="F:metal ion binding"/>
    <property type="evidence" value="ECO:0007669"/>
    <property type="project" value="InterPro"/>
</dbReference>
<dbReference type="GO" id="GO:0016874">
    <property type="term" value="F:ligase activity"/>
    <property type="evidence" value="ECO:0007669"/>
    <property type="project" value="UniProtKB-KW"/>
</dbReference>
<dbReference type="InterPro" id="IPR011761">
    <property type="entry name" value="ATP-grasp"/>
</dbReference>